<dbReference type="EMBL" id="OE841691">
    <property type="protein sequence ID" value="CAD7596793.1"/>
    <property type="molecule type" value="Genomic_DNA"/>
</dbReference>
<feature type="region of interest" description="Disordered" evidence="9">
    <location>
        <begin position="650"/>
        <end position="691"/>
    </location>
</feature>
<feature type="coiled-coil region" evidence="8">
    <location>
        <begin position="508"/>
        <end position="535"/>
    </location>
</feature>
<feature type="region of interest" description="Disordered" evidence="9">
    <location>
        <begin position="592"/>
        <end position="614"/>
    </location>
</feature>
<dbReference type="GO" id="GO:0005643">
    <property type="term" value="C:nuclear pore"/>
    <property type="evidence" value="ECO:0007669"/>
    <property type="project" value="UniProtKB-SubCell"/>
</dbReference>
<reference evidence="10" key="1">
    <citation type="submission" date="2020-11" db="EMBL/GenBank/DDBJ databases">
        <authorList>
            <person name="Tran Van P."/>
        </authorList>
    </citation>
    <scope>NUCLEOTIDE SEQUENCE</scope>
</reference>
<dbReference type="GO" id="GO:0008139">
    <property type="term" value="F:nuclear localization sequence binding"/>
    <property type="evidence" value="ECO:0007669"/>
    <property type="project" value="InterPro"/>
</dbReference>
<comment type="subcellular location">
    <subcellularLocation>
        <location evidence="1">Nucleus</location>
        <location evidence="1">Nuclear pore complex</location>
    </subcellularLocation>
</comment>
<gene>
    <name evidence="10" type="ORF">TGEB3V08_LOCUS6523</name>
</gene>
<keyword evidence="8" id="KW-0175">Coiled coil</keyword>
<evidence type="ECO:0000256" key="2">
    <source>
        <dbReference type="ARBA" id="ARBA00022448"/>
    </source>
</evidence>
<keyword evidence="2" id="KW-0813">Transport</keyword>
<feature type="region of interest" description="Disordered" evidence="9">
    <location>
        <begin position="47"/>
        <end position="70"/>
    </location>
</feature>
<feature type="compositionally biased region" description="Polar residues" evidence="9">
    <location>
        <begin position="47"/>
        <end position="62"/>
    </location>
</feature>
<evidence type="ECO:0000256" key="7">
    <source>
        <dbReference type="ARBA" id="ARBA00023242"/>
    </source>
</evidence>
<evidence type="ECO:0000256" key="9">
    <source>
        <dbReference type="SAM" id="MobiDB-lite"/>
    </source>
</evidence>
<evidence type="ECO:0000256" key="8">
    <source>
        <dbReference type="SAM" id="Coils"/>
    </source>
</evidence>
<accession>A0A7R9PN16</accession>
<keyword evidence="4" id="KW-0653">Protein transport</keyword>
<dbReference type="PANTHER" id="PTHR13437:SF2">
    <property type="entry name" value="NUCLEOPORIN P58_P45"/>
    <property type="match status" value="1"/>
</dbReference>
<evidence type="ECO:0000313" key="10">
    <source>
        <dbReference type="EMBL" id="CAD7596793.1"/>
    </source>
</evidence>
<dbReference type="Pfam" id="PF15967">
    <property type="entry name" value="Nucleoporin_FG2"/>
    <property type="match status" value="1"/>
</dbReference>
<keyword evidence="5" id="KW-0811">Translocation</keyword>
<keyword evidence="3" id="KW-0509">mRNA transport</keyword>
<dbReference type="GO" id="GO:0015031">
    <property type="term" value="P:protein transport"/>
    <property type="evidence" value="ECO:0007669"/>
    <property type="project" value="UniProtKB-KW"/>
</dbReference>
<keyword evidence="7" id="KW-0539">Nucleus</keyword>
<evidence type="ECO:0008006" key="11">
    <source>
        <dbReference type="Google" id="ProtNLM"/>
    </source>
</evidence>
<organism evidence="10">
    <name type="scientific">Timema genevievae</name>
    <name type="common">Walking stick</name>
    <dbReference type="NCBI Taxonomy" id="629358"/>
    <lineage>
        <taxon>Eukaryota</taxon>
        <taxon>Metazoa</taxon>
        <taxon>Ecdysozoa</taxon>
        <taxon>Arthropoda</taxon>
        <taxon>Hexapoda</taxon>
        <taxon>Insecta</taxon>
        <taxon>Pterygota</taxon>
        <taxon>Neoptera</taxon>
        <taxon>Polyneoptera</taxon>
        <taxon>Phasmatodea</taxon>
        <taxon>Timematodea</taxon>
        <taxon>Timematoidea</taxon>
        <taxon>Timematidae</taxon>
        <taxon>Timema</taxon>
    </lineage>
</organism>
<evidence type="ECO:0000256" key="3">
    <source>
        <dbReference type="ARBA" id="ARBA00022816"/>
    </source>
</evidence>
<name>A0A7R9PN16_TIMGE</name>
<dbReference type="PANTHER" id="PTHR13437">
    <property type="entry name" value="NUCLEOPORIN P58/P45 NUCLEOPORIN-LIKE PROTEIN 1"/>
    <property type="match status" value="1"/>
</dbReference>
<evidence type="ECO:0000256" key="5">
    <source>
        <dbReference type="ARBA" id="ARBA00023010"/>
    </source>
</evidence>
<keyword evidence="6" id="KW-0906">Nuclear pore complex</keyword>
<dbReference type="Gene3D" id="6.10.140.1350">
    <property type="match status" value="1"/>
</dbReference>
<feature type="compositionally biased region" description="Pro residues" evidence="9">
    <location>
        <begin position="603"/>
        <end position="612"/>
    </location>
</feature>
<sequence>MFGNTGNTGSSFAFGSNKTPTGFGLNTASQGGGLFGASPSFGSTATPNLSFGSSAPSQQPTGLSFGAPSGQSSGLSFGTPASAASGLSFGAPSVSSGLTFGAPTSTVSTGLSFGAPASTNLSFGAPSSIASTGLSFGAPASTTSTALSFGPALSTGLSFGTPASTGLTFGTPASTGLTFGAPSSIASTVLPFGAPTSTGLSFGAPAATTSSGLSFGAPSVSTTSTGLFGAPTSTVSTGLSFGIGQTPGLFGAQTSTVSTATSSTGLGGGLFSAPATSSQPAFPGSTGLSFGAPASTETSFSLGALSSASTAPTNTTNAQGLGAKPLGSLSFGLTPATSGATTSTGLSLGGGSLFGVKTAATTAAISSVGLGGVDTSQGKPGLGPKKQEIKAVKENLIPNEIIQTIDAFKSFVKSQKNLSSEISRGSVKPLLKVEEDTASLKNLLSSLSAELVKNKLQADKLKAEIAKVLMGRVHQCLQNAEMAQRTHETPTALQFQNTAPLQFFTELAAKFDKDMETLRMEIENAEKHINSLSHARAITPQELTAAMRMLHDTFVALAGRLQTVHNAVEVQKERFLDLRRYFLKDTSDVFGSQTKPSVEKVRPPPGVTPGPSPFSALGSQSGYGLIFSTPLDSQNINSLGWSGVANPQPSFNLGGTLSGSGAFSPMKTPLITDTSSFQLQKPPLGNKRNKR</sequence>
<dbReference type="AlphaFoldDB" id="A0A7R9PN16"/>
<evidence type="ECO:0000256" key="4">
    <source>
        <dbReference type="ARBA" id="ARBA00022927"/>
    </source>
</evidence>
<feature type="compositionally biased region" description="Polar residues" evidence="9">
    <location>
        <begin position="650"/>
        <end position="661"/>
    </location>
</feature>
<evidence type="ECO:0000256" key="1">
    <source>
        <dbReference type="ARBA" id="ARBA00004567"/>
    </source>
</evidence>
<evidence type="ECO:0000256" key="6">
    <source>
        <dbReference type="ARBA" id="ARBA00023132"/>
    </source>
</evidence>
<dbReference type="InterPro" id="IPR024882">
    <property type="entry name" value="NUP58/p45/49"/>
</dbReference>
<dbReference type="GO" id="GO:0051028">
    <property type="term" value="P:mRNA transport"/>
    <property type="evidence" value="ECO:0007669"/>
    <property type="project" value="UniProtKB-KW"/>
</dbReference>
<protein>
    <recommendedName>
        <fullName evidence="11">Nucleoporin p58/p45</fullName>
    </recommendedName>
</protein>
<dbReference type="GO" id="GO:0017056">
    <property type="term" value="F:structural constituent of nuclear pore"/>
    <property type="evidence" value="ECO:0007669"/>
    <property type="project" value="InterPro"/>
</dbReference>
<proteinExistence type="predicted"/>